<evidence type="ECO:0000256" key="3">
    <source>
        <dbReference type="ARBA" id="ARBA00022759"/>
    </source>
</evidence>
<dbReference type="GO" id="GO:0006309">
    <property type="term" value="P:apoptotic DNA fragmentation"/>
    <property type="evidence" value="ECO:0007669"/>
    <property type="project" value="TreeGrafter"/>
</dbReference>
<keyword evidence="7" id="KW-1185">Reference proteome</keyword>
<dbReference type="Gene3D" id="3.40.570.10">
    <property type="entry name" value="Extracellular Endonuclease, subunit A"/>
    <property type="match status" value="1"/>
</dbReference>
<dbReference type="GO" id="GO:0000014">
    <property type="term" value="F:single-stranded DNA endodeoxyribonuclease activity"/>
    <property type="evidence" value="ECO:0007669"/>
    <property type="project" value="TreeGrafter"/>
</dbReference>
<feature type="domain" description="DNA/RNA non-specific endonuclease/pyrophosphatase/phosphodiesterase" evidence="5">
    <location>
        <begin position="146"/>
        <end position="394"/>
    </location>
</feature>
<name>A0A7M7J3W9_NASVI</name>
<dbReference type="InParanoid" id="A0A7M7J3W9"/>
<dbReference type="GO" id="GO:0005634">
    <property type="term" value="C:nucleus"/>
    <property type="evidence" value="ECO:0007669"/>
    <property type="project" value="TreeGrafter"/>
</dbReference>
<proteinExistence type="inferred from homology"/>
<keyword evidence="4" id="KW-0732">Signal</keyword>
<dbReference type="PANTHER" id="PTHR13966">
    <property type="entry name" value="ENDONUCLEASE RELATED"/>
    <property type="match status" value="1"/>
</dbReference>
<dbReference type="SMART" id="SM00892">
    <property type="entry name" value="Endonuclease_NS"/>
    <property type="match status" value="1"/>
</dbReference>
<dbReference type="GO" id="GO:0046872">
    <property type="term" value="F:metal ion binding"/>
    <property type="evidence" value="ECO:0007669"/>
    <property type="project" value="InterPro"/>
</dbReference>
<evidence type="ECO:0000256" key="4">
    <source>
        <dbReference type="SAM" id="SignalP"/>
    </source>
</evidence>
<dbReference type="KEGG" id="nvi:107982031"/>
<comment type="similarity">
    <text evidence="1">Belongs to the DNA/RNA non-specific endonuclease family.</text>
</comment>
<dbReference type="SUPFAM" id="SSF54060">
    <property type="entry name" value="His-Me finger endonucleases"/>
    <property type="match status" value="1"/>
</dbReference>
<dbReference type="PANTHER" id="PTHR13966:SF19">
    <property type="entry name" value="NUCLEASE EXOG, MITOCHONDRIAL"/>
    <property type="match status" value="1"/>
</dbReference>
<accession>A0A7M7J3W9</accession>
<evidence type="ECO:0000313" key="7">
    <source>
        <dbReference type="Proteomes" id="UP000002358"/>
    </source>
</evidence>
<dbReference type="GeneID" id="107982031"/>
<dbReference type="GO" id="GO:0004521">
    <property type="term" value="F:RNA endonuclease activity"/>
    <property type="evidence" value="ECO:0007669"/>
    <property type="project" value="TreeGrafter"/>
</dbReference>
<evidence type="ECO:0000256" key="2">
    <source>
        <dbReference type="ARBA" id="ARBA00022722"/>
    </source>
</evidence>
<dbReference type="GO" id="GO:0003676">
    <property type="term" value="F:nucleic acid binding"/>
    <property type="evidence" value="ECO:0007669"/>
    <property type="project" value="InterPro"/>
</dbReference>
<dbReference type="GO" id="GO:0005743">
    <property type="term" value="C:mitochondrial inner membrane"/>
    <property type="evidence" value="ECO:0007669"/>
    <property type="project" value="TreeGrafter"/>
</dbReference>
<evidence type="ECO:0000313" key="6">
    <source>
        <dbReference type="EnsemblMetazoa" id="XP_016844628"/>
    </source>
</evidence>
<keyword evidence="3" id="KW-0378">Hydrolase</keyword>
<dbReference type="InterPro" id="IPR044929">
    <property type="entry name" value="DNA/RNA_non-sp_Endonuclease_sf"/>
</dbReference>
<organism evidence="6 7">
    <name type="scientific">Nasonia vitripennis</name>
    <name type="common">Parasitic wasp</name>
    <dbReference type="NCBI Taxonomy" id="7425"/>
    <lineage>
        <taxon>Eukaryota</taxon>
        <taxon>Metazoa</taxon>
        <taxon>Ecdysozoa</taxon>
        <taxon>Arthropoda</taxon>
        <taxon>Hexapoda</taxon>
        <taxon>Insecta</taxon>
        <taxon>Pterygota</taxon>
        <taxon>Neoptera</taxon>
        <taxon>Endopterygota</taxon>
        <taxon>Hymenoptera</taxon>
        <taxon>Apocrita</taxon>
        <taxon>Proctotrupomorpha</taxon>
        <taxon>Chalcidoidea</taxon>
        <taxon>Pteromalidae</taxon>
        <taxon>Pteromalinae</taxon>
        <taxon>Nasonia</taxon>
    </lineage>
</organism>
<dbReference type="AlphaFoldDB" id="A0A7M7J3W9"/>
<protein>
    <recommendedName>
        <fullName evidence="5">DNA/RNA non-specific endonuclease/pyrophosphatase/phosphodiesterase domain-containing protein</fullName>
    </recommendedName>
</protein>
<dbReference type="RefSeq" id="XP_016844628.1">
    <property type="nucleotide sequence ID" value="XM_016989139.3"/>
</dbReference>
<dbReference type="EnsemblMetazoa" id="XM_016989139">
    <property type="protein sequence ID" value="XP_016844628"/>
    <property type="gene ID" value="LOC107982031"/>
</dbReference>
<evidence type="ECO:0000259" key="5">
    <source>
        <dbReference type="SMART" id="SM00892"/>
    </source>
</evidence>
<dbReference type="Proteomes" id="UP000002358">
    <property type="component" value="Chromosome 1"/>
</dbReference>
<keyword evidence="2" id="KW-0540">Nuclease</keyword>
<dbReference type="InterPro" id="IPR044925">
    <property type="entry name" value="His-Me_finger_sf"/>
</dbReference>
<reference evidence="6" key="1">
    <citation type="submission" date="2021-01" db="UniProtKB">
        <authorList>
            <consortium name="EnsemblMetazoa"/>
        </authorList>
    </citation>
    <scope>IDENTIFICATION</scope>
</reference>
<dbReference type="OrthoDB" id="5960141at2759"/>
<dbReference type="InterPro" id="IPR040255">
    <property type="entry name" value="Non-specific_endonuclease"/>
</dbReference>
<keyword evidence="3" id="KW-0255">Endonuclease</keyword>
<feature type="chain" id="PRO_5029802017" description="DNA/RNA non-specific endonuclease/pyrophosphatase/phosphodiesterase domain-containing protein" evidence="4">
    <location>
        <begin position="19"/>
        <end position="414"/>
    </location>
</feature>
<sequence>MFLAVLLWGLLCHATADSAPSHCYINVTKDISDNQPLLLRHNSSEFQYPRVQSPSSFELNAGKAELRVACPNDLLVVDGETLGIGSGFLKCHGGSNFGVAGSQVSTPFGRIGCTKPTMLVARVKRNNCPANKCMQVGFHMNVFTFLSVIDTIAYDTENRVPIWAHVKVVACIEGRQRNRETREFKMGPLLSNTTVEVADIYNREYQRRRLGAIFDDPERSEWYLSDVIPSGEKYFVEGLLVSPNDLFYKVQQSSTYFYENTVPMWRSVQEGNWRYVSSIVRKLASETMTDLEVWSGAIGVLTLQSSTGVQRKVFLARDGSGKSILPVPKLLFKYVYDKKLNRGLVFLVVNNPFLDKVYTGDLVICKRQMVCENLFPQFAHLDKGYTYCCTLDGFLETAKSLGLPTFNGATSIGN</sequence>
<dbReference type="InterPro" id="IPR001604">
    <property type="entry name" value="Endo_G_ENPP1-like_dom"/>
</dbReference>
<dbReference type="Pfam" id="PF01223">
    <property type="entry name" value="Endonuclease_NS"/>
    <property type="match status" value="1"/>
</dbReference>
<evidence type="ECO:0000256" key="1">
    <source>
        <dbReference type="ARBA" id="ARBA00010052"/>
    </source>
</evidence>
<feature type="signal peptide" evidence="4">
    <location>
        <begin position="1"/>
        <end position="18"/>
    </location>
</feature>